<feature type="domain" description="Protein ENHANCED DISEASE RESISTANCE 2 C-terminal" evidence="2">
    <location>
        <begin position="318"/>
        <end position="436"/>
    </location>
</feature>
<feature type="compositionally biased region" description="Polar residues" evidence="1">
    <location>
        <begin position="1"/>
        <end position="21"/>
    </location>
</feature>
<feature type="compositionally biased region" description="Basic and acidic residues" evidence="1">
    <location>
        <begin position="22"/>
        <end position="31"/>
    </location>
</feature>
<dbReference type="EMBL" id="ASPP01019167">
    <property type="protein sequence ID" value="ETO15396.1"/>
    <property type="molecule type" value="Genomic_DNA"/>
</dbReference>
<dbReference type="PANTHER" id="PTHR12136:SF41">
    <property type="entry name" value="PLECKSTRIN HOMOLOGY (PH) AND LIPID-BINDING START DOMAINS-CONTAINING PROTEIN"/>
    <property type="match status" value="1"/>
</dbReference>
<feature type="region of interest" description="Disordered" evidence="1">
    <location>
        <begin position="1"/>
        <end position="31"/>
    </location>
</feature>
<gene>
    <name evidence="3" type="ORF">RFI_21966</name>
</gene>
<feature type="domain" description="Protein ENHANCED DISEASE RESISTANCE 2 C-terminal" evidence="2">
    <location>
        <begin position="54"/>
        <end position="151"/>
    </location>
</feature>
<evidence type="ECO:0000259" key="2">
    <source>
        <dbReference type="Pfam" id="PF07059"/>
    </source>
</evidence>
<feature type="region of interest" description="Disordered" evidence="1">
    <location>
        <begin position="257"/>
        <end position="293"/>
    </location>
</feature>
<accession>X6MP35</accession>
<dbReference type="AlphaFoldDB" id="X6MP35"/>
<keyword evidence="4" id="KW-1185">Reference proteome</keyword>
<feature type="region of interest" description="Disordered" evidence="1">
    <location>
        <begin position="155"/>
        <end position="194"/>
    </location>
</feature>
<evidence type="ECO:0000256" key="1">
    <source>
        <dbReference type="SAM" id="MobiDB-lite"/>
    </source>
</evidence>
<dbReference type="Pfam" id="PF07059">
    <property type="entry name" value="EDR2_C"/>
    <property type="match status" value="2"/>
</dbReference>
<comment type="caution">
    <text evidence="3">The sequence shown here is derived from an EMBL/GenBank/DDBJ whole genome shotgun (WGS) entry which is preliminary data.</text>
</comment>
<dbReference type="PANTHER" id="PTHR12136">
    <property type="entry name" value="ENHANCED DISEASE RESISTANCE-RELATED"/>
    <property type="match status" value="1"/>
</dbReference>
<dbReference type="Proteomes" id="UP000023152">
    <property type="component" value="Unassembled WGS sequence"/>
</dbReference>
<reference evidence="3 4" key="1">
    <citation type="journal article" date="2013" name="Curr. Biol.">
        <title>The Genome of the Foraminiferan Reticulomyxa filosa.</title>
        <authorList>
            <person name="Glockner G."/>
            <person name="Hulsmann N."/>
            <person name="Schleicher M."/>
            <person name="Noegel A.A."/>
            <person name="Eichinger L."/>
            <person name="Gallinger C."/>
            <person name="Pawlowski J."/>
            <person name="Sierra R."/>
            <person name="Euteneuer U."/>
            <person name="Pillet L."/>
            <person name="Moustafa A."/>
            <person name="Platzer M."/>
            <person name="Groth M."/>
            <person name="Szafranski K."/>
            <person name="Schliwa M."/>
        </authorList>
    </citation>
    <scope>NUCLEOTIDE SEQUENCE [LARGE SCALE GENOMIC DNA]</scope>
</reference>
<evidence type="ECO:0000313" key="3">
    <source>
        <dbReference type="EMBL" id="ETO15396.1"/>
    </source>
</evidence>
<feature type="compositionally biased region" description="Basic and acidic residues" evidence="1">
    <location>
        <begin position="465"/>
        <end position="480"/>
    </location>
</feature>
<dbReference type="OrthoDB" id="9970435at2759"/>
<feature type="compositionally biased region" description="Basic and acidic residues" evidence="1">
    <location>
        <begin position="170"/>
        <end position="181"/>
    </location>
</feature>
<dbReference type="InterPro" id="IPR009769">
    <property type="entry name" value="EDR2_C"/>
</dbReference>
<name>X6MP35_RETFI</name>
<feature type="compositionally biased region" description="Basic and acidic residues" evidence="1">
    <location>
        <begin position="257"/>
        <end position="267"/>
    </location>
</feature>
<feature type="compositionally biased region" description="Polar residues" evidence="1">
    <location>
        <begin position="182"/>
        <end position="194"/>
    </location>
</feature>
<protein>
    <recommendedName>
        <fullName evidence="2">Protein ENHANCED DISEASE RESISTANCE 2 C-terminal domain-containing protein</fullName>
    </recommendedName>
</protein>
<proteinExistence type="predicted"/>
<feature type="compositionally biased region" description="Polar residues" evidence="1">
    <location>
        <begin position="444"/>
        <end position="464"/>
    </location>
</feature>
<feature type="region of interest" description="Disordered" evidence="1">
    <location>
        <begin position="444"/>
        <end position="480"/>
    </location>
</feature>
<feature type="compositionally biased region" description="Basic and acidic residues" evidence="1">
    <location>
        <begin position="274"/>
        <end position="285"/>
    </location>
</feature>
<dbReference type="InterPro" id="IPR045096">
    <property type="entry name" value="EDR2-like"/>
</dbReference>
<evidence type="ECO:0000313" key="4">
    <source>
        <dbReference type="Proteomes" id="UP000023152"/>
    </source>
</evidence>
<organism evidence="3 4">
    <name type="scientific">Reticulomyxa filosa</name>
    <dbReference type="NCBI Taxonomy" id="46433"/>
    <lineage>
        <taxon>Eukaryota</taxon>
        <taxon>Sar</taxon>
        <taxon>Rhizaria</taxon>
        <taxon>Retaria</taxon>
        <taxon>Foraminifera</taxon>
        <taxon>Monothalamids</taxon>
        <taxon>Reticulomyxidae</taxon>
        <taxon>Reticulomyxa</taxon>
    </lineage>
</organism>
<sequence>MLDMKNSSQVDNTTVPQSPKQNEMEQNSRLDNRVRNYTWPKCVRPSGRAHWGEWEETDVDQILVRSADYFTSRQKTKSKRSLFKLAYQEMIIAELEESQHMANKKHSWYKISQQQLPEDTFHLIINIQLKSLNLAIVSYFVMRTDDELYKSLEEETGTMRAHQSTSSEHISTEETANKSHSDVNPTTSESSGSMSALVDETLESADMMELNAEQLTLYNQLMALEGQKLDKQYIVDSNVDVTVGSIGNVDRVDSADGIVGEKKDMSDGRSNNQKKKEEEKEKTDDNDPTGGYYVNPRMHLPKIHYRPLDVTVSLQKSEPNVTMHGSIWKQFLRNDQPFINSRLKLIPHIVKSPWYLRIPNKPVLLGKYSPSSTYRGENYLEIDFQADSTKIAQSIVKAAHTVSKKIVVDIVWVIEGCQLAELPERCLGGVRLFNVDASKVMRLGQSSDPPYDSNNDIDAQTSTEDSQRDMEELFQEMEKE</sequence>